<dbReference type="Proteomes" id="UP001233999">
    <property type="component" value="Unassembled WGS sequence"/>
</dbReference>
<dbReference type="PANTHER" id="PTHR31527:SF0">
    <property type="entry name" value="RE64534P"/>
    <property type="match status" value="1"/>
</dbReference>
<dbReference type="AlphaFoldDB" id="A0AAD8AEP1"/>
<evidence type="ECO:0000259" key="1">
    <source>
        <dbReference type="Pfam" id="PF09347"/>
    </source>
</evidence>
<reference evidence="2" key="2">
    <citation type="submission" date="2023-05" db="EMBL/GenBank/DDBJ databases">
        <authorList>
            <person name="Fouks B."/>
        </authorList>
    </citation>
    <scope>NUCLEOTIDE SEQUENCE</scope>
    <source>
        <strain evidence="2">Stay&amp;Tobe</strain>
        <tissue evidence="2">Testes</tissue>
    </source>
</reference>
<protein>
    <recommendedName>
        <fullName evidence="1">DUF1989 domain-containing protein</fullName>
    </recommendedName>
</protein>
<name>A0AAD8AEP1_DIPPU</name>
<evidence type="ECO:0000313" key="3">
    <source>
        <dbReference type="Proteomes" id="UP001233999"/>
    </source>
</evidence>
<evidence type="ECO:0000313" key="2">
    <source>
        <dbReference type="EMBL" id="KAJ9597636.1"/>
    </source>
</evidence>
<dbReference type="EMBL" id="JASPKZ010001595">
    <property type="protein sequence ID" value="KAJ9597636.1"/>
    <property type="molecule type" value="Genomic_DNA"/>
</dbReference>
<proteinExistence type="predicted"/>
<organism evidence="2 3">
    <name type="scientific">Diploptera punctata</name>
    <name type="common">Pacific beetle cockroach</name>
    <dbReference type="NCBI Taxonomy" id="6984"/>
    <lineage>
        <taxon>Eukaryota</taxon>
        <taxon>Metazoa</taxon>
        <taxon>Ecdysozoa</taxon>
        <taxon>Arthropoda</taxon>
        <taxon>Hexapoda</taxon>
        <taxon>Insecta</taxon>
        <taxon>Pterygota</taxon>
        <taxon>Neoptera</taxon>
        <taxon>Polyneoptera</taxon>
        <taxon>Dictyoptera</taxon>
        <taxon>Blattodea</taxon>
        <taxon>Blaberoidea</taxon>
        <taxon>Blaberidae</taxon>
        <taxon>Diplopterinae</taxon>
        <taxon>Diploptera</taxon>
    </lineage>
</organism>
<comment type="caution">
    <text evidence="2">The sequence shown here is derived from an EMBL/GenBank/DDBJ whole genome shotgun (WGS) entry which is preliminary data.</text>
</comment>
<dbReference type="PANTHER" id="PTHR31527">
    <property type="entry name" value="RE64534P"/>
    <property type="match status" value="1"/>
</dbReference>
<dbReference type="InterPro" id="IPR018959">
    <property type="entry name" value="DUF1989"/>
</dbReference>
<reference evidence="2" key="1">
    <citation type="journal article" date="2023" name="IScience">
        <title>Live-bearing cockroach genome reveals convergent evolutionary mechanisms linked to viviparity in insects and beyond.</title>
        <authorList>
            <person name="Fouks B."/>
            <person name="Harrison M.C."/>
            <person name="Mikhailova A.A."/>
            <person name="Marchal E."/>
            <person name="English S."/>
            <person name="Carruthers M."/>
            <person name="Jennings E.C."/>
            <person name="Chiamaka E.L."/>
            <person name="Frigard R.A."/>
            <person name="Pippel M."/>
            <person name="Attardo G.M."/>
            <person name="Benoit J.B."/>
            <person name="Bornberg-Bauer E."/>
            <person name="Tobe S.S."/>
        </authorList>
    </citation>
    <scope>NUCLEOTIDE SEQUENCE</scope>
    <source>
        <strain evidence="2">Stay&amp;Tobe</strain>
    </source>
</reference>
<sequence>MSGGGWCGRGDRPRTFPKRKPVICYDSPAAASVSHALYDDLRHRALLGETILKLEVPKKSARTWEMKKGDLCRITVTQGSQVGDVNFWNLQNRNERFYSGKTRQLHSTHLTVYDRLWSCLPYLRPMATVVADSLKKYGIDEDGASIHDVIGTRCDDYTYKLITGKDRSGSCHTYLTEAVKKLGMSETDVHDVWNIFMCTGFSKDTHKYFVKASPAVKGDYIEFIADMDLLVAMSTCPQGDVSIPVGQEVPDDKCHPLGVEVFRASDEN</sequence>
<feature type="domain" description="DUF1989" evidence="1">
    <location>
        <begin position="55"/>
        <end position="230"/>
    </location>
</feature>
<keyword evidence="3" id="KW-1185">Reference proteome</keyword>
<dbReference type="Pfam" id="PF09347">
    <property type="entry name" value="DUF1989"/>
    <property type="match status" value="1"/>
</dbReference>
<accession>A0AAD8AEP1</accession>
<gene>
    <name evidence="2" type="ORF">L9F63_011505</name>
</gene>